<proteinExistence type="predicted"/>
<evidence type="ECO:0000256" key="1">
    <source>
        <dbReference type="SAM" id="MobiDB-lite"/>
    </source>
</evidence>
<dbReference type="AlphaFoldDB" id="A0A8D8B9W5"/>
<dbReference type="EMBL" id="HBUE01068925">
    <property type="protein sequence ID" value="CAG6471931.1"/>
    <property type="molecule type" value="Transcribed_RNA"/>
</dbReference>
<feature type="region of interest" description="Disordered" evidence="1">
    <location>
        <begin position="22"/>
        <end position="42"/>
    </location>
</feature>
<organism evidence="2">
    <name type="scientific">Culex pipiens</name>
    <name type="common">House mosquito</name>
    <dbReference type="NCBI Taxonomy" id="7175"/>
    <lineage>
        <taxon>Eukaryota</taxon>
        <taxon>Metazoa</taxon>
        <taxon>Ecdysozoa</taxon>
        <taxon>Arthropoda</taxon>
        <taxon>Hexapoda</taxon>
        <taxon>Insecta</taxon>
        <taxon>Pterygota</taxon>
        <taxon>Neoptera</taxon>
        <taxon>Endopterygota</taxon>
        <taxon>Diptera</taxon>
        <taxon>Nematocera</taxon>
        <taxon>Culicoidea</taxon>
        <taxon>Culicidae</taxon>
        <taxon>Culicinae</taxon>
        <taxon>Culicini</taxon>
        <taxon>Culex</taxon>
        <taxon>Culex</taxon>
    </lineage>
</organism>
<protein>
    <submittedName>
        <fullName evidence="2">(northern house mosquito) hypothetical protein</fullName>
    </submittedName>
</protein>
<evidence type="ECO:0000313" key="2">
    <source>
        <dbReference type="EMBL" id="CAG6471931.1"/>
    </source>
</evidence>
<feature type="region of interest" description="Disordered" evidence="1">
    <location>
        <begin position="77"/>
        <end position="99"/>
    </location>
</feature>
<sequence length="99" mass="10621">MLPQARLRPAVHLHLRRQIRRRHTARDAAQLHPPVAAPTGRRPAGTAVLALHRLRQLGVPVPEAVRGERWDFEGVCEGEGTTGGGSAWGDVCEGGTGGH</sequence>
<reference evidence="2" key="1">
    <citation type="submission" date="2021-05" db="EMBL/GenBank/DDBJ databases">
        <authorList>
            <person name="Alioto T."/>
            <person name="Alioto T."/>
            <person name="Gomez Garrido J."/>
        </authorList>
    </citation>
    <scope>NUCLEOTIDE SEQUENCE</scope>
</reference>
<accession>A0A8D8B9W5</accession>
<feature type="compositionally biased region" description="Gly residues" evidence="1">
    <location>
        <begin position="80"/>
        <end position="99"/>
    </location>
</feature>
<name>A0A8D8B9W5_CULPI</name>